<feature type="compositionally biased region" description="Low complexity" evidence="4">
    <location>
        <begin position="508"/>
        <end position="522"/>
    </location>
</feature>
<gene>
    <name evidence="5" type="ORF">BQ2448_5200</name>
</gene>
<comment type="similarity">
    <text evidence="1">Belongs to the ADIP family.</text>
</comment>
<name>A0A238F4G5_9BASI</name>
<feature type="compositionally biased region" description="Basic and acidic residues" evidence="4">
    <location>
        <begin position="114"/>
        <end position="132"/>
    </location>
</feature>
<protein>
    <submittedName>
        <fullName evidence="5">BQ2448_5200 protein</fullName>
    </submittedName>
</protein>
<organism evidence="5 6">
    <name type="scientific">Microbotryum intermedium</name>
    <dbReference type="NCBI Taxonomy" id="269621"/>
    <lineage>
        <taxon>Eukaryota</taxon>
        <taxon>Fungi</taxon>
        <taxon>Dikarya</taxon>
        <taxon>Basidiomycota</taxon>
        <taxon>Pucciniomycotina</taxon>
        <taxon>Microbotryomycetes</taxon>
        <taxon>Microbotryales</taxon>
        <taxon>Microbotryaceae</taxon>
        <taxon>Microbotryum</taxon>
    </lineage>
</organism>
<reference evidence="6" key="1">
    <citation type="submission" date="2016-09" db="EMBL/GenBank/DDBJ databases">
        <authorList>
            <person name="Jeantristanb JTB J.-T."/>
            <person name="Ricardo R."/>
        </authorList>
    </citation>
    <scope>NUCLEOTIDE SEQUENCE [LARGE SCALE GENOMIC DNA]</scope>
</reference>
<dbReference type="STRING" id="269621.A0A238F4G5"/>
<dbReference type="AlphaFoldDB" id="A0A238F4G5"/>
<proteinExistence type="inferred from homology"/>
<dbReference type="InterPro" id="IPR021622">
    <property type="entry name" value="Afadin/alpha-actinin-bd"/>
</dbReference>
<dbReference type="EMBL" id="FMSP01000002">
    <property type="protein sequence ID" value="SCV67589.1"/>
    <property type="molecule type" value="Genomic_DNA"/>
</dbReference>
<dbReference type="OrthoDB" id="2537251at2759"/>
<feature type="region of interest" description="Disordered" evidence="4">
    <location>
        <begin position="114"/>
        <end position="147"/>
    </location>
</feature>
<evidence type="ECO:0000256" key="3">
    <source>
        <dbReference type="SAM" id="Coils"/>
    </source>
</evidence>
<evidence type="ECO:0000256" key="2">
    <source>
        <dbReference type="ARBA" id="ARBA00023054"/>
    </source>
</evidence>
<keyword evidence="6" id="KW-1185">Reference proteome</keyword>
<keyword evidence="2 3" id="KW-0175">Coiled coil</keyword>
<accession>A0A238F4G5</accession>
<feature type="coiled-coil region" evidence="3">
    <location>
        <begin position="363"/>
        <end position="398"/>
    </location>
</feature>
<feature type="compositionally biased region" description="Polar residues" evidence="4">
    <location>
        <begin position="134"/>
        <end position="143"/>
    </location>
</feature>
<evidence type="ECO:0000256" key="1">
    <source>
        <dbReference type="ARBA" id="ARBA00009291"/>
    </source>
</evidence>
<dbReference type="Pfam" id="PF11559">
    <property type="entry name" value="ADIP"/>
    <property type="match status" value="1"/>
</dbReference>
<evidence type="ECO:0000313" key="5">
    <source>
        <dbReference type="EMBL" id="SCV67589.1"/>
    </source>
</evidence>
<feature type="region of interest" description="Disordered" evidence="4">
    <location>
        <begin position="508"/>
        <end position="528"/>
    </location>
</feature>
<sequence>MDDDDSTTMDAASLSHLSSQLQSLGFITRPLDVASLFTAPTTTSGTKDMNHDPASILAHQASVQQQYRAREQVLRCLWSLLTARNDAAQGLEAVAARERVLAYELERTKAMLKREREARESSERDKQNEKAKAQSATAAFTTEQTRHRHAREELVKARSALQFVKTQAQLDQKRRDGEVSTMMTRLQRLTADPAQTKLVIANAKLANVHAAAAPVPGHGSSGRIASARSARLSPRVDDRSSEEIAYWQSALDDCESERSRLALENENLRELVGEVGEWTELMLDMETVNNKEARQIGDGFAADTVGVISAPECISWQEADPFPRRLPQSLSIPSPHLAVTVPELATPIHNKLYQIRCGVSALVSSVEDRLEAARNELATQLEMEHKELQEVKKAQIEAIAQSDKLMQNFAARQLLSDAVPLVELKDCVEEEIAPMVVSPPRRAVVSSVDPAPRSSIATADKAEAQRAQDVAAFLSDLGLDSPAPMAAPLESLAAKVAKLQNAPLAATQPFPAATTTTTSTTASGSDRLKKALERTRVEMSLHGPRKENIKTALKPPIQF</sequence>
<dbReference type="Proteomes" id="UP000198372">
    <property type="component" value="Unassembled WGS sequence"/>
</dbReference>
<evidence type="ECO:0000313" key="6">
    <source>
        <dbReference type="Proteomes" id="UP000198372"/>
    </source>
</evidence>
<evidence type="ECO:0000256" key="4">
    <source>
        <dbReference type="SAM" id="MobiDB-lite"/>
    </source>
</evidence>